<reference evidence="2" key="1">
    <citation type="submission" date="2020-08" db="EMBL/GenBank/DDBJ databases">
        <title>Multicomponent nature underlies the extraordinary mechanical properties of spider dragline silk.</title>
        <authorList>
            <person name="Kono N."/>
            <person name="Nakamura H."/>
            <person name="Mori M."/>
            <person name="Yoshida Y."/>
            <person name="Ohtoshi R."/>
            <person name="Malay A.D."/>
            <person name="Moran D.A.P."/>
            <person name="Tomita M."/>
            <person name="Numata K."/>
            <person name="Arakawa K."/>
        </authorList>
    </citation>
    <scope>NUCLEOTIDE SEQUENCE</scope>
</reference>
<dbReference type="GO" id="GO:0003676">
    <property type="term" value="F:nucleic acid binding"/>
    <property type="evidence" value="ECO:0007669"/>
    <property type="project" value="InterPro"/>
</dbReference>
<feature type="compositionally biased region" description="Basic and acidic residues" evidence="1">
    <location>
        <begin position="199"/>
        <end position="212"/>
    </location>
</feature>
<sequence length="223" mass="26147">MGIRALALNSREQLIQEQRENPELGHIYRYFENPEDGSVNANVCEEENHDNWDRFLHEFSFALRTAVNETTGKTPAELFLGQKIIMSFRKLVRATDGAEYVGGNIENLFDDTRQNIRREHKMWGKYYNRKRREVNMKINDLVLEPKDSGSSNQGQTRRSNPPHQQSSRKRRMEAARFGGTRRREKRTRRTTGGAEEYEDRQPTTEQPQKKEPQCGSIGRRFDK</sequence>
<evidence type="ECO:0000313" key="2">
    <source>
        <dbReference type="EMBL" id="GFY25046.1"/>
    </source>
</evidence>
<dbReference type="InterPro" id="IPR036397">
    <property type="entry name" value="RNaseH_sf"/>
</dbReference>
<protein>
    <submittedName>
        <fullName evidence="2">Uncharacterized protein</fullName>
    </submittedName>
</protein>
<organism evidence="2 3">
    <name type="scientific">Trichonephila clavipes</name>
    <name type="common">Golden silk orbweaver</name>
    <name type="synonym">Nephila clavipes</name>
    <dbReference type="NCBI Taxonomy" id="2585209"/>
    <lineage>
        <taxon>Eukaryota</taxon>
        <taxon>Metazoa</taxon>
        <taxon>Ecdysozoa</taxon>
        <taxon>Arthropoda</taxon>
        <taxon>Chelicerata</taxon>
        <taxon>Arachnida</taxon>
        <taxon>Araneae</taxon>
        <taxon>Araneomorphae</taxon>
        <taxon>Entelegynae</taxon>
        <taxon>Araneoidea</taxon>
        <taxon>Nephilidae</taxon>
        <taxon>Trichonephila</taxon>
    </lineage>
</organism>
<proteinExistence type="predicted"/>
<accession>A0A8X6VZA9</accession>
<dbReference type="Gene3D" id="3.30.420.10">
    <property type="entry name" value="Ribonuclease H-like superfamily/Ribonuclease H"/>
    <property type="match status" value="1"/>
</dbReference>
<comment type="caution">
    <text evidence="2">The sequence shown here is derived from an EMBL/GenBank/DDBJ whole genome shotgun (WGS) entry which is preliminary data.</text>
</comment>
<feature type="region of interest" description="Disordered" evidence="1">
    <location>
        <begin position="142"/>
        <end position="223"/>
    </location>
</feature>
<feature type="compositionally biased region" description="Basic residues" evidence="1">
    <location>
        <begin position="179"/>
        <end position="189"/>
    </location>
</feature>
<evidence type="ECO:0000256" key="1">
    <source>
        <dbReference type="SAM" id="MobiDB-lite"/>
    </source>
</evidence>
<dbReference type="EMBL" id="BMAU01021370">
    <property type="protein sequence ID" value="GFY25046.1"/>
    <property type="molecule type" value="Genomic_DNA"/>
</dbReference>
<dbReference type="Proteomes" id="UP000887159">
    <property type="component" value="Unassembled WGS sequence"/>
</dbReference>
<dbReference type="AlphaFoldDB" id="A0A8X6VZA9"/>
<gene>
    <name evidence="2" type="primary">NCL1_55924</name>
    <name evidence="2" type="ORF">TNCV_2692371</name>
</gene>
<keyword evidence="3" id="KW-1185">Reference proteome</keyword>
<feature type="compositionally biased region" description="Polar residues" evidence="1">
    <location>
        <begin position="148"/>
        <end position="165"/>
    </location>
</feature>
<name>A0A8X6VZA9_TRICX</name>
<evidence type="ECO:0000313" key="3">
    <source>
        <dbReference type="Proteomes" id="UP000887159"/>
    </source>
</evidence>